<dbReference type="Proteomes" id="UP000191933">
    <property type="component" value="Unassembled WGS sequence"/>
</dbReference>
<proteinExistence type="predicted"/>
<keyword evidence="2" id="KW-1185">Reference proteome</keyword>
<evidence type="ECO:0000313" key="2">
    <source>
        <dbReference type="Proteomes" id="UP000191933"/>
    </source>
</evidence>
<comment type="caution">
    <text evidence="1">The sequence shown here is derived from an EMBL/GenBank/DDBJ whole genome shotgun (WGS) entry which is preliminary data.</text>
</comment>
<reference evidence="1 2" key="1">
    <citation type="submission" date="2016-01" db="EMBL/GenBank/DDBJ databases">
        <authorList>
            <person name="Regsiter A."/>
            <person name="william w."/>
        </authorList>
    </citation>
    <scope>NUCLEOTIDE SEQUENCE [LARGE SCALE GENOMIC DNA]</scope>
    <source>
        <strain evidence="1 2">CFBP 5494</strain>
    </source>
</reference>
<dbReference type="EMBL" id="FBVY01000008">
    <property type="protein sequence ID" value="CUW89142.1"/>
    <property type="molecule type" value="Genomic_DNA"/>
</dbReference>
<dbReference type="AlphaFoldDB" id="A0A9W5AZY7"/>
<protein>
    <submittedName>
        <fullName evidence="1">Uncharacterized protein</fullName>
    </submittedName>
</protein>
<evidence type="ECO:0000313" key="1">
    <source>
        <dbReference type="EMBL" id="CUW89142.1"/>
    </source>
</evidence>
<organism evidence="1 2">
    <name type="scientific">Agrobacterium genomosp. 2 str. CFBP 5494</name>
    <dbReference type="NCBI Taxonomy" id="1183436"/>
    <lineage>
        <taxon>Bacteria</taxon>
        <taxon>Pseudomonadati</taxon>
        <taxon>Pseudomonadota</taxon>
        <taxon>Alphaproteobacteria</taxon>
        <taxon>Hyphomicrobiales</taxon>
        <taxon>Rhizobiaceae</taxon>
        <taxon>Rhizobium/Agrobacterium group</taxon>
        <taxon>Agrobacterium</taxon>
        <taxon>Agrobacterium tumefaciens complex</taxon>
    </lineage>
</organism>
<name>A0A9W5AZY7_9HYPH</name>
<gene>
    <name evidence="1" type="ORF">AGR2A_Cc160017</name>
</gene>
<accession>A0A9W5AZY7</accession>
<sequence>MRLNASAGITKAADNATPRASAEMVFGILNIDKSSLFVRDANENLGISFRWRLDATRRRDSSA</sequence>